<feature type="region of interest" description="Disordered" evidence="1">
    <location>
        <begin position="1"/>
        <end position="63"/>
    </location>
</feature>
<dbReference type="Proteomes" id="UP000026961">
    <property type="component" value="Chromosome 6"/>
</dbReference>
<keyword evidence="3" id="KW-1185">Reference proteome</keyword>
<protein>
    <submittedName>
        <fullName evidence="2">Uncharacterized protein</fullName>
    </submittedName>
</protein>
<reference evidence="2" key="1">
    <citation type="submission" date="2015-04" db="UniProtKB">
        <authorList>
            <consortium name="EnsemblPlants"/>
        </authorList>
    </citation>
    <scope>IDENTIFICATION</scope>
</reference>
<dbReference type="EnsemblPlants" id="OGLUM06G09520.1">
    <property type="protein sequence ID" value="OGLUM06G09520.1"/>
    <property type="gene ID" value="OGLUM06G09520"/>
</dbReference>
<dbReference type="Gramene" id="OGLUM06G09520.1">
    <property type="protein sequence ID" value="OGLUM06G09520.1"/>
    <property type="gene ID" value="OGLUM06G09520"/>
</dbReference>
<sequence length="63" mass="7357">MGKKRHRLEEGRKHSVEGRESGAPGGEEGRRWRTEKKTAHPPLDCARERPRQAWAARAREEQR</sequence>
<dbReference type="AlphaFoldDB" id="A0A0E0A7D4"/>
<feature type="compositionally biased region" description="Basic and acidic residues" evidence="1">
    <location>
        <begin position="27"/>
        <end position="38"/>
    </location>
</feature>
<evidence type="ECO:0000313" key="2">
    <source>
        <dbReference type="EnsemblPlants" id="OGLUM06G09520.1"/>
    </source>
</evidence>
<feature type="compositionally biased region" description="Basic and acidic residues" evidence="1">
    <location>
        <begin position="7"/>
        <end position="20"/>
    </location>
</feature>
<name>A0A0E0A7D4_9ORYZ</name>
<organism evidence="2">
    <name type="scientific">Oryza glumipatula</name>
    <dbReference type="NCBI Taxonomy" id="40148"/>
    <lineage>
        <taxon>Eukaryota</taxon>
        <taxon>Viridiplantae</taxon>
        <taxon>Streptophyta</taxon>
        <taxon>Embryophyta</taxon>
        <taxon>Tracheophyta</taxon>
        <taxon>Spermatophyta</taxon>
        <taxon>Magnoliopsida</taxon>
        <taxon>Liliopsida</taxon>
        <taxon>Poales</taxon>
        <taxon>Poaceae</taxon>
        <taxon>BOP clade</taxon>
        <taxon>Oryzoideae</taxon>
        <taxon>Oryzeae</taxon>
        <taxon>Oryzinae</taxon>
        <taxon>Oryza</taxon>
    </lineage>
</organism>
<feature type="compositionally biased region" description="Basic and acidic residues" evidence="1">
    <location>
        <begin position="45"/>
        <end position="63"/>
    </location>
</feature>
<reference evidence="2" key="2">
    <citation type="submission" date="2018-05" db="EMBL/GenBank/DDBJ databases">
        <title>OgluRS3 (Oryza glumaepatula Reference Sequence Version 3).</title>
        <authorList>
            <person name="Zhang J."/>
            <person name="Kudrna D."/>
            <person name="Lee S."/>
            <person name="Talag J."/>
            <person name="Welchert J."/>
            <person name="Wing R.A."/>
        </authorList>
    </citation>
    <scope>NUCLEOTIDE SEQUENCE [LARGE SCALE GENOMIC DNA]</scope>
</reference>
<accession>A0A0E0A7D4</accession>
<evidence type="ECO:0000313" key="3">
    <source>
        <dbReference type="Proteomes" id="UP000026961"/>
    </source>
</evidence>
<dbReference type="HOGENOM" id="CLU_2889483_0_0_1"/>
<proteinExistence type="predicted"/>
<evidence type="ECO:0000256" key="1">
    <source>
        <dbReference type="SAM" id="MobiDB-lite"/>
    </source>
</evidence>